<proteinExistence type="predicted"/>
<dbReference type="InterPro" id="IPR036388">
    <property type="entry name" value="WH-like_DNA-bd_sf"/>
</dbReference>
<gene>
    <name evidence="5" type="ORF">KE626_32830</name>
</gene>
<organism evidence="5 6">
    <name type="scientific">Chitinophaga hostae</name>
    <dbReference type="NCBI Taxonomy" id="2831022"/>
    <lineage>
        <taxon>Bacteria</taxon>
        <taxon>Pseudomonadati</taxon>
        <taxon>Bacteroidota</taxon>
        <taxon>Chitinophagia</taxon>
        <taxon>Chitinophagales</taxon>
        <taxon>Chitinophagaceae</taxon>
        <taxon>Chitinophaga</taxon>
    </lineage>
</organism>
<dbReference type="InterPro" id="IPR036390">
    <property type="entry name" value="WH_DNA-bd_sf"/>
</dbReference>
<protein>
    <submittedName>
        <fullName evidence="5">Helix-turn-helix transcriptional regulator</fullName>
    </submittedName>
</protein>
<name>A0ABS5JAC7_9BACT</name>
<dbReference type="PROSITE" id="PS51118">
    <property type="entry name" value="HTH_HXLR"/>
    <property type="match status" value="1"/>
</dbReference>
<keyword evidence="6" id="KW-1185">Reference proteome</keyword>
<reference evidence="5 6" key="1">
    <citation type="submission" date="2021-04" db="EMBL/GenBank/DDBJ databases">
        <title>Chitinophaga sp. nov., isolated from the rhizosphere soil.</title>
        <authorList>
            <person name="He S."/>
        </authorList>
    </citation>
    <scope>NUCLEOTIDE SEQUENCE [LARGE SCALE GENOMIC DNA]</scope>
    <source>
        <strain evidence="5 6">2R12</strain>
    </source>
</reference>
<dbReference type="Gene3D" id="1.10.10.10">
    <property type="entry name" value="Winged helix-like DNA-binding domain superfamily/Winged helix DNA-binding domain"/>
    <property type="match status" value="1"/>
</dbReference>
<evidence type="ECO:0000256" key="2">
    <source>
        <dbReference type="ARBA" id="ARBA00023125"/>
    </source>
</evidence>
<dbReference type="SUPFAM" id="SSF46785">
    <property type="entry name" value="Winged helix' DNA-binding domain"/>
    <property type="match status" value="1"/>
</dbReference>
<keyword evidence="2" id="KW-0238">DNA-binding</keyword>
<accession>A0ABS5JAC7</accession>
<dbReference type="Pfam" id="PF01638">
    <property type="entry name" value="HxlR"/>
    <property type="match status" value="1"/>
</dbReference>
<evidence type="ECO:0000313" key="5">
    <source>
        <dbReference type="EMBL" id="MBS0032164.1"/>
    </source>
</evidence>
<evidence type="ECO:0000256" key="1">
    <source>
        <dbReference type="ARBA" id="ARBA00023015"/>
    </source>
</evidence>
<keyword evidence="3" id="KW-0804">Transcription</keyword>
<keyword evidence="1" id="KW-0805">Transcription regulation</keyword>
<dbReference type="Proteomes" id="UP000676386">
    <property type="component" value="Unassembled WGS sequence"/>
</dbReference>
<feature type="domain" description="HTH hxlR-type" evidence="4">
    <location>
        <begin position="12"/>
        <end position="112"/>
    </location>
</feature>
<dbReference type="PANTHER" id="PTHR33204">
    <property type="entry name" value="TRANSCRIPTIONAL REGULATOR, MARR FAMILY"/>
    <property type="match status" value="1"/>
</dbReference>
<evidence type="ECO:0000313" key="6">
    <source>
        <dbReference type="Proteomes" id="UP000676386"/>
    </source>
</evidence>
<dbReference type="RefSeq" id="WP_211977322.1">
    <property type="nucleotide sequence ID" value="NZ_CBFHAM010000082.1"/>
</dbReference>
<evidence type="ECO:0000259" key="4">
    <source>
        <dbReference type="PROSITE" id="PS51118"/>
    </source>
</evidence>
<dbReference type="PANTHER" id="PTHR33204:SF29">
    <property type="entry name" value="TRANSCRIPTIONAL REGULATOR"/>
    <property type="match status" value="1"/>
</dbReference>
<evidence type="ECO:0000256" key="3">
    <source>
        <dbReference type="ARBA" id="ARBA00023163"/>
    </source>
</evidence>
<comment type="caution">
    <text evidence="5">The sequence shown here is derived from an EMBL/GenBank/DDBJ whole genome shotgun (WGS) entry which is preliminary data.</text>
</comment>
<dbReference type="InterPro" id="IPR002577">
    <property type="entry name" value="HTH_HxlR"/>
</dbReference>
<sequence length="123" mass="14204">MYEKKIPENLDCGISVCMKVMGGKWKAWIIECIHDGIKRPSKIHRQMETEGASLRVITMHLKELEDLGVLYKKIYPGTPLRVEYYLTEVGMSTLPLIKAMSQWGREKRAYLLQGERNAYLATN</sequence>
<dbReference type="EMBL" id="JAGTXB010000029">
    <property type="protein sequence ID" value="MBS0032164.1"/>
    <property type="molecule type" value="Genomic_DNA"/>
</dbReference>